<accession>A0ABV7FFD0</accession>
<name>A0ABV7FFD0_9GAMM</name>
<gene>
    <name evidence="2" type="ORF">ACFODX_06130</name>
</gene>
<dbReference type="EMBL" id="JBHRTF010000003">
    <property type="protein sequence ID" value="MFC3115127.1"/>
    <property type="molecule type" value="Genomic_DNA"/>
</dbReference>
<feature type="chain" id="PRO_5047381040" description="MSHA biogenesis protein MshK" evidence="1">
    <location>
        <begin position="21"/>
        <end position="118"/>
    </location>
</feature>
<evidence type="ECO:0000313" key="2">
    <source>
        <dbReference type="EMBL" id="MFC3115127.1"/>
    </source>
</evidence>
<evidence type="ECO:0000256" key="1">
    <source>
        <dbReference type="SAM" id="SignalP"/>
    </source>
</evidence>
<keyword evidence="3" id="KW-1185">Reference proteome</keyword>
<dbReference type="RefSeq" id="WP_378117141.1">
    <property type="nucleotide sequence ID" value="NZ_JBHRTF010000003.1"/>
</dbReference>
<proteinExistence type="predicted"/>
<sequence length="118" mass="12542">MRSSLFSALLLVACTALVQADDNLAAAAPSETLRDPTKPLGHRTVPQGQHNSAYNLNSVLISAQRKQAVINGVTLREGQVIPDSGGVLVKRISPQTVVLQQGAKTWALKLAPSVVIRH</sequence>
<evidence type="ECO:0000313" key="3">
    <source>
        <dbReference type="Proteomes" id="UP001595555"/>
    </source>
</evidence>
<reference evidence="3" key="1">
    <citation type="journal article" date="2019" name="Int. J. Syst. Evol. Microbiol.">
        <title>The Global Catalogue of Microorganisms (GCM) 10K type strain sequencing project: providing services to taxonomists for standard genome sequencing and annotation.</title>
        <authorList>
            <consortium name="The Broad Institute Genomics Platform"/>
            <consortium name="The Broad Institute Genome Sequencing Center for Infectious Disease"/>
            <person name="Wu L."/>
            <person name="Ma J."/>
        </authorList>
    </citation>
    <scope>NUCLEOTIDE SEQUENCE [LARGE SCALE GENOMIC DNA]</scope>
    <source>
        <strain evidence="3">KCTC 52237</strain>
    </source>
</reference>
<organism evidence="2 3">
    <name type="scientific">Cellvibrio fontiphilus</name>
    <dbReference type="NCBI Taxonomy" id="1815559"/>
    <lineage>
        <taxon>Bacteria</taxon>
        <taxon>Pseudomonadati</taxon>
        <taxon>Pseudomonadota</taxon>
        <taxon>Gammaproteobacteria</taxon>
        <taxon>Cellvibrionales</taxon>
        <taxon>Cellvibrionaceae</taxon>
        <taxon>Cellvibrio</taxon>
    </lineage>
</organism>
<dbReference type="Proteomes" id="UP001595555">
    <property type="component" value="Unassembled WGS sequence"/>
</dbReference>
<keyword evidence="1" id="KW-0732">Signal</keyword>
<evidence type="ECO:0008006" key="4">
    <source>
        <dbReference type="Google" id="ProtNLM"/>
    </source>
</evidence>
<comment type="caution">
    <text evidence="2">The sequence shown here is derived from an EMBL/GenBank/DDBJ whole genome shotgun (WGS) entry which is preliminary data.</text>
</comment>
<protein>
    <recommendedName>
        <fullName evidence="4">MSHA biogenesis protein MshK</fullName>
    </recommendedName>
</protein>
<feature type="signal peptide" evidence="1">
    <location>
        <begin position="1"/>
        <end position="20"/>
    </location>
</feature>